<dbReference type="GO" id="GO:0015074">
    <property type="term" value="P:DNA integration"/>
    <property type="evidence" value="ECO:0007669"/>
    <property type="project" value="InterPro"/>
</dbReference>
<dbReference type="NCBIfam" id="NF033563">
    <property type="entry name" value="transpos_IS30"/>
    <property type="match status" value="1"/>
</dbReference>
<protein>
    <recommendedName>
        <fullName evidence="1">Integrase catalytic domain-containing protein</fullName>
    </recommendedName>
</protein>
<dbReference type="InterPro" id="IPR053392">
    <property type="entry name" value="Transposase_IS30-like"/>
</dbReference>
<dbReference type="GO" id="GO:0004803">
    <property type="term" value="F:transposase activity"/>
    <property type="evidence" value="ECO:0007669"/>
    <property type="project" value="TreeGrafter"/>
</dbReference>
<dbReference type="GO" id="GO:0032196">
    <property type="term" value="P:transposition"/>
    <property type="evidence" value="ECO:0007669"/>
    <property type="project" value="TreeGrafter"/>
</dbReference>
<accession>A0A1J0VYD8</accession>
<feature type="domain" description="Integrase catalytic" evidence="1">
    <location>
        <begin position="28"/>
        <end position="129"/>
    </location>
</feature>
<dbReference type="PANTHER" id="PTHR10948:SF23">
    <property type="entry name" value="TRANSPOSASE INSI FOR INSERTION SEQUENCE ELEMENT IS30A-RELATED"/>
    <property type="match status" value="1"/>
</dbReference>
<proteinExistence type="predicted"/>
<gene>
    <name evidence="2" type="ORF">BOX37_27305</name>
</gene>
<dbReference type="GO" id="GO:0005829">
    <property type="term" value="C:cytosol"/>
    <property type="evidence" value="ECO:0007669"/>
    <property type="project" value="TreeGrafter"/>
</dbReference>
<dbReference type="PROSITE" id="PS50994">
    <property type="entry name" value="INTEGRASE"/>
    <property type="match status" value="1"/>
</dbReference>
<dbReference type="PANTHER" id="PTHR10948">
    <property type="entry name" value="TRANSPOSASE"/>
    <property type="match status" value="1"/>
</dbReference>
<dbReference type="AlphaFoldDB" id="A0A1J0VYD8"/>
<dbReference type="InterPro" id="IPR001584">
    <property type="entry name" value="Integrase_cat-core"/>
</dbReference>
<sequence length="129" mass="14061">MIPIAERPAETDSRAIASHTDESGVLASSTFPGHWQGDLIVGAGGQSAIAMLVERSSRYLVLGHLGAERTAEVVRYSLIAAVTELPATLHRTVTRDQDAEIAEHCSFPMTTDMRVYFADPDAPRKRGRR</sequence>
<evidence type="ECO:0000259" key="1">
    <source>
        <dbReference type="PROSITE" id="PS50994"/>
    </source>
</evidence>
<dbReference type="InterPro" id="IPR051917">
    <property type="entry name" value="Transposase-Integrase"/>
</dbReference>
<evidence type="ECO:0000313" key="3">
    <source>
        <dbReference type="Proteomes" id="UP000183810"/>
    </source>
</evidence>
<evidence type="ECO:0000313" key="2">
    <source>
        <dbReference type="EMBL" id="APE37021.1"/>
    </source>
</evidence>
<dbReference type="KEGG" id="nsl:BOX37_27305"/>
<organism evidence="2 3">
    <name type="scientific">Nocardia mangyaensis</name>
    <dbReference type="NCBI Taxonomy" id="2213200"/>
    <lineage>
        <taxon>Bacteria</taxon>
        <taxon>Bacillati</taxon>
        <taxon>Actinomycetota</taxon>
        <taxon>Actinomycetes</taxon>
        <taxon>Mycobacteriales</taxon>
        <taxon>Nocardiaceae</taxon>
        <taxon>Nocardia</taxon>
    </lineage>
</organism>
<dbReference type="OrthoDB" id="9803231at2"/>
<keyword evidence="3" id="KW-1185">Reference proteome</keyword>
<reference evidence="2" key="1">
    <citation type="submission" date="2016-11" db="EMBL/GenBank/DDBJ databases">
        <authorList>
            <person name="Jaros S."/>
            <person name="Januszkiewicz K."/>
            <person name="Wedrychowicz H."/>
        </authorList>
    </citation>
    <scope>NUCLEOTIDE SEQUENCE [LARGE SCALE GENOMIC DNA]</scope>
    <source>
        <strain evidence="2">Y48</strain>
    </source>
</reference>
<dbReference type="EMBL" id="CP018082">
    <property type="protein sequence ID" value="APE37021.1"/>
    <property type="molecule type" value="Genomic_DNA"/>
</dbReference>
<name>A0A1J0VYD8_9NOCA</name>
<dbReference type="Proteomes" id="UP000183810">
    <property type="component" value="Chromosome"/>
</dbReference>